<accession>A0ACB5SUS7</accession>
<name>A0ACB5SUS7_AMBMO</name>
<comment type="caution">
    <text evidence="1">The sequence shown here is derived from an EMBL/GenBank/DDBJ whole genome shotgun (WGS) entry which is preliminary data.</text>
</comment>
<dbReference type="EMBL" id="BSXS01000589">
    <property type="protein sequence ID" value="GME73086.1"/>
    <property type="molecule type" value="Genomic_DNA"/>
</dbReference>
<organism evidence="1 2">
    <name type="scientific">Ambrosiozyma monospora</name>
    <name type="common">Yeast</name>
    <name type="synonym">Endomycopsis monosporus</name>
    <dbReference type="NCBI Taxonomy" id="43982"/>
    <lineage>
        <taxon>Eukaryota</taxon>
        <taxon>Fungi</taxon>
        <taxon>Dikarya</taxon>
        <taxon>Ascomycota</taxon>
        <taxon>Saccharomycotina</taxon>
        <taxon>Pichiomycetes</taxon>
        <taxon>Pichiales</taxon>
        <taxon>Pichiaceae</taxon>
        <taxon>Ambrosiozyma</taxon>
    </lineage>
</organism>
<sequence>MHFLVPLMTTNSNILNALTPKEGRDLTAEESKDCLPCQVMATFTAAGASYYFASGRIFKNDHDFVKNPTWWRQTMKFAGYGLGLFAVYRGGQGWLWQKDREYKQVKFL</sequence>
<evidence type="ECO:0000313" key="2">
    <source>
        <dbReference type="Proteomes" id="UP001165064"/>
    </source>
</evidence>
<gene>
    <name evidence="1" type="ORF">Amon02_000125400</name>
</gene>
<keyword evidence="2" id="KW-1185">Reference proteome</keyword>
<evidence type="ECO:0000313" key="1">
    <source>
        <dbReference type="EMBL" id="GME73086.1"/>
    </source>
</evidence>
<proteinExistence type="predicted"/>
<protein>
    <submittedName>
        <fullName evidence="1">Unnamed protein product</fullName>
    </submittedName>
</protein>
<reference evidence="1" key="1">
    <citation type="submission" date="2023-04" db="EMBL/GenBank/DDBJ databases">
        <title>Ambrosiozyma monospora NBRC 10751.</title>
        <authorList>
            <person name="Ichikawa N."/>
            <person name="Sato H."/>
            <person name="Tonouchi N."/>
        </authorList>
    </citation>
    <scope>NUCLEOTIDE SEQUENCE</scope>
    <source>
        <strain evidence="1">NBRC 10751</strain>
    </source>
</reference>
<dbReference type="Proteomes" id="UP001165064">
    <property type="component" value="Unassembled WGS sequence"/>
</dbReference>